<dbReference type="eggNOG" id="COG0824">
    <property type="taxonomic scope" value="Bacteria"/>
</dbReference>
<sequence length="277" mass="30033">MQNSIETHRSFVNTWECDENAHMNVQFYLKRFDEAAVFFRLALGGKPVAGPPMDRHVRYHAELHAGATTLVHSAVISNGSLKGRLVHYLVDAETAKLCASAIDMAPYPPTDHLVEEQQIPAALPRSAPAEKLEPRKPDAILKAAGGRTNSSIVRANECESDGRLCEQGYVARISDAAPHGWALAGVTSNWLSERNLGRVAVEMKISRHSHARAGDALQIFTTVSGSGSKTLTLHHDIVDVMSGRAVASAQVVALIVDLATRKAIALPEQARMHLTRA</sequence>
<gene>
    <name evidence="1" type="ORF">EL18_02227</name>
</gene>
<dbReference type="SUPFAM" id="SSF54637">
    <property type="entry name" value="Thioesterase/thiol ester dehydrase-isomerase"/>
    <property type="match status" value="2"/>
</dbReference>
<dbReference type="RefSeq" id="WP_036482823.1">
    <property type="nucleotide sequence ID" value="NZ_JMQM01000001.1"/>
</dbReference>
<dbReference type="AlphaFoldDB" id="A0A084UDZ6"/>
<proteinExistence type="predicted"/>
<evidence type="ECO:0000313" key="1">
    <source>
        <dbReference type="EMBL" id="KFB11182.1"/>
    </source>
</evidence>
<dbReference type="EMBL" id="JMQM01000001">
    <property type="protein sequence ID" value="KFB11182.1"/>
    <property type="molecule type" value="Genomic_DNA"/>
</dbReference>
<comment type="caution">
    <text evidence="1">The sequence shown here is derived from an EMBL/GenBank/DDBJ whole genome shotgun (WGS) entry which is preliminary data.</text>
</comment>
<dbReference type="Pfam" id="PF13279">
    <property type="entry name" value="4HBT_2"/>
    <property type="match status" value="2"/>
</dbReference>
<dbReference type="STRING" id="472175.EL18_02227"/>
<dbReference type="OrthoDB" id="7597365at2"/>
<keyword evidence="2" id="KW-1185">Reference proteome</keyword>
<dbReference type="PATRIC" id="fig|472175.3.peg.2217"/>
<organism evidence="1 2">
    <name type="scientific">Nitratireductor basaltis</name>
    <dbReference type="NCBI Taxonomy" id="472175"/>
    <lineage>
        <taxon>Bacteria</taxon>
        <taxon>Pseudomonadati</taxon>
        <taxon>Pseudomonadota</taxon>
        <taxon>Alphaproteobacteria</taxon>
        <taxon>Hyphomicrobiales</taxon>
        <taxon>Phyllobacteriaceae</taxon>
        <taxon>Nitratireductor</taxon>
    </lineage>
</organism>
<evidence type="ECO:0000313" key="2">
    <source>
        <dbReference type="Proteomes" id="UP000053675"/>
    </source>
</evidence>
<reference evidence="1 2" key="1">
    <citation type="submission" date="2014-05" db="EMBL/GenBank/DDBJ databases">
        <title>Draft Genome Sequence of Nitratireductor basaltis Strain UMTGB225, A Marine Bacterium Isolated from Green Barrel Tunicate.</title>
        <authorList>
            <person name="Gan H.Y."/>
        </authorList>
    </citation>
    <scope>NUCLEOTIDE SEQUENCE [LARGE SCALE GENOMIC DNA]</scope>
    <source>
        <strain evidence="1 2">UMTGB225</strain>
    </source>
</reference>
<accession>A0A084UDZ6</accession>
<protein>
    <submittedName>
        <fullName evidence="1">Bifunctional 3-hydroxyacyl-CoA dehydrogenase/thioesterase</fullName>
    </submittedName>
</protein>
<dbReference type="InterPro" id="IPR029069">
    <property type="entry name" value="HotDog_dom_sf"/>
</dbReference>
<dbReference type="Gene3D" id="3.10.129.10">
    <property type="entry name" value="Hotdog Thioesterase"/>
    <property type="match status" value="2"/>
</dbReference>
<dbReference type="Proteomes" id="UP000053675">
    <property type="component" value="Unassembled WGS sequence"/>
</dbReference>
<name>A0A084UDZ6_9HYPH</name>